<protein>
    <recommendedName>
        <fullName evidence="3">DUF3168 domain-containing protein</fullName>
    </recommendedName>
</protein>
<gene>
    <name evidence="1" type="ORF">SAMN04487974_102245</name>
</gene>
<evidence type="ECO:0000313" key="1">
    <source>
        <dbReference type="EMBL" id="SDG36886.1"/>
    </source>
</evidence>
<name>A0A1G7TNI5_9HYPH</name>
<dbReference type="Pfam" id="PF11367">
    <property type="entry name" value="Tail_completion_gp17"/>
    <property type="match status" value="1"/>
</dbReference>
<keyword evidence="2" id="KW-1185">Reference proteome</keyword>
<dbReference type="Gene3D" id="3.30.2000.30">
    <property type="match status" value="1"/>
</dbReference>
<organism evidence="1 2">
    <name type="scientific">Pelagibacterium luteolum</name>
    <dbReference type="NCBI Taxonomy" id="440168"/>
    <lineage>
        <taxon>Bacteria</taxon>
        <taxon>Pseudomonadati</taxon>
        <taxon>Pseudomonadota</taxon>
        <taxon>Alphaproteobacteria</taxon>
        <taxon>Hyphomicrobiales</taxon>
        <taxon>Devosiaceae</taxon>
        <taxon>Pelagibacterium</taxon>
    </lineage>
</organism>
<accession>A0A1G7TNI5</accession>
<dbReference type="AlphaFoldDB" id="A0A1G7TNI5"/>
<sequence>MTALEDIQTGLVSAWGADAGLALLIGEGAVFDAPPRGMQPPYVAILRHDAVPRDGDDAPGFEHRVTVHCWSPQPSRIKAIQIADRIEAVALGGALETGGHVVTHRRHVRTETAIDLATGRARAAVELRLFSEAVG</sequence>
<dbReference type="OrthoDB" id="7630456at2"/>
<dbReference type="InterPro" id="IPR021508">
    <property type="entry name" value="Gp17-like"/>
</dbReference>
<evidence type="ECO:0000313" key="2">
    <source>
        <dbReference type="Proteomes" id="UP000199495"/>
    </source>
</evidence>
<reference evidence="1 2" key="1">
    <citation type="submission" date="2016-10" db="EMBL/GenBank/DDBJ databases">
        <authorList>
            <person name="de Groot N.N."/>
        </authorList>
    </citation>
    <scope>NUCLEOTIDE SEQUENCE [LARGE SCALE GENOMIC DNA]</scope>
    <source>
        <strain evidence="1 2">CGMCC 1.10267</strain>
    </source>
</reference>
<dbReference type="Proteomes" id="UP000199495">
    <property type="component" value="Unassembled WGS sequence"/>
</dbReference>
<proteinExistence type="predicted"/>
<dbReference type="InterPro" id="IPR053745">
    <property type="entry name" value="Viral_Tail_Comp_sf"/>
</dbReference>
<dbReference type="RefSeq" id="WP_090592971.1">
    <property type="nucleotide sequence ID" value="NZ_FNCS01000002.1"/>
</dbReference>
<dbReference type="STRING" id="440168.SAMN04487974_102245"/>
<dbReference type="EMBL" id="FNCS01000002">
    <property type="protein sequence ID" value="SDG36886.1"/>
    <property type="molecule type" value="Genomic_DNA"/>
</dbReference>
<evidence type="ECO:0008006" key="3">
    <source>
        <dbReference type="Google" id="ProtNLM"/>
    </source>
</evidence>